<dbReference type="Proteomes" id="UP000034071">
    <property type="component" value="Chromosome"/>
</dbReference>
<dbReference type="HOGENOM" id="CLU_496758_0_0_6"/>
<dbReference type="CDD" id="cd01949">
    <property type="entry name" value="GGDEF"/>
    <property type="match status" value="1"/>
</dbReference>
<dbReference type="SUPFAM" id="SSF55073">
    <property type="entry name" value="Nucleotide cyclase"/>
    <property type="match status" value="1"/>
</dbReference>
<feature type="transmembrane region" description="Helical" evidence="3">
    <location>
        <begin position="310"/>
        <end position="331"/>
    </location>
</feature>
<dbReference type="InterPro" id="IPR029787">
    <property type="entry name" value="Nucleotide_cyclase"/>
</dbReference>
<keyword evidence="3" id="KW-1133">Transmembrane helix</keyword>
<feature type="transmembrane region" description="Helical" evidence="3">
    <location>
        <begin position="376"/>
        <end position="394"/>
    </location>
</feature>
<dbReference type="RefSeq" id="WP_046560661.1">
    <property type="nucleotide sequence ID" value="NZ_CP010975.1"/>
</dbReference>
<dbReference type="NCBIfam" id="TIGR00254">
    <property type="entry name" value="GGDEF"/>
    <property type="match status" value="1"/>
</dbReference>
<comment type="catalytic activity">
    <reaction evidence="2">
        <text>2 GTP = 3',3'-c-di-GMP + 2 diphosphate</text>
        <dbReference type="Rhea" id="RHEA:24898"/>
        <dbReference type="ChEBI" id="CHEBI:33019"/>
        <dbReference type="ChEBI" id="CHEBI:37565"/>
        <dbReference type="ChEBI" id="CHEBI:58805"/>
        <dbReference type="EC" id="2.7.7.65"/>
    </reaction>
</comment>
<feature type="transmembrane region" description="Helical" evidence="3">
    <location>
        <begin position="343"/>
        <end position="370"/>
    </location>
</feature>
<dbReference type="Gene3D" id="2.60.120.260">
    <property type="entry name" value="Galactose-binding domain-like"/>
    <property type="match status" value="1"/>
</dbReference>
<feature type="transmembrane region" description="Helical" evidence="3">
    <location>
        <begin position="222"/>
        <end position="240"/>
    </location>
</feature>
<dbReference type="STRING" id="914150.TQ33_0486"/>
<feature type="transmembrane region" description="Helical" evidence="3">
    <location>
        <begin position="252"/>
        <end position="271"/>
    </location>
</feature>
<dbReference type="OrthoDB" id="9812260at2"/>
<dbReference type="PANTHER" id="PTHR45138">
    <property type="entry name" value="REGULATORY COMPONENTS OF SENSORY TRANSDUCTION SYSTEM"/>
    <property type="match status" value="1"/>
</dbReference>
<feature type="transmembrane region" description="Helical" evidence="3">
    <location>
        <begin position="283"/>
        <end position="304"/>
    </location>
</feature>
<dbReference type="KEGG" id="kge:TQ33_0486"/>
<evidence type="ECO:0000256" key="2">
    <source>
        <dbReference type="ARBA" id="ARBA00034247"/>
    </source>
</evidence>
<dbReference type="PATRIC" id="fig|914150.5.peg.492"/>
<dbReference type="PROSITE" id="PS50887">
    <property type="entry name" value="GGDEF"/>
    <property type="match status" value="1"/>
</dbReference>
<dbReference type="SMART" id="SM00267">
    <property type="entry name" value="GGDEF"/>
    <property type="match status" value="1"/>
</dbReference>
<dbReference type="EMBL" id="CP010975">
    <property type="protein sequence ID" value="AKE51470.1"/>
    <property type="molecule type" value="Genomic_DNA"/>
</dbReference>
<dbReference type="InterPro" id="IPR011623">
    <property type="entry name" value="7TMR_DISM_rcpt_extracell_dom1"/>
</dbReference>
<feature type="transmembrane region" description="Helical" evidence="3">
    <location>
        <begin position="195"/>
        <end position="215"/>
    </location>
</feature>
<protein>
    <recommendedName>
        <fullName evidence="1">diguanylate cyclase</fullName>
        <ecNumber evidence="1">2.7.7.65</ecNumber>
    </recommendedName>
</protein>
<feature type="domain" description="GGDEF" evidence="4">
    <location>
        <begin position="434"/>
        <end position="566"/>
    </location>
</feature>
<name>A0A0F6TP92_9GAMM</name>
<dbReference type="Pfam" id="PF00990">
    <property type="entry name" value="GGDEF"/>
    <property type="match status" value="1"/>
</dbReference>
<dbReference type="PANTHER" id="PTHR45138:SF9">
    <property type="entry name" value="DIGUANYLATE CYCLASE DGCM-RELATED"/>
    <property type="match status" value="1"/>
</dbReference>
<gene>
    <name evidence="5" type="ORF">TQ33_0486</name>
</gene>
<evidence type="ECO:0000313" key="5">
    <source>
        <dbReference type="EMBL" id="AKE51470.1"/>
    </source>
</evidence>
<evidence type="ECO:0000256" key="1">
    <source>
        <dbReference type="ARBA" id="ARBA00012528"/>
    </source>
</evidence>
<dbReference type="InterPro" id="IPR008979">
    <property type="entry name" value="Galactose-bd-like_sf"/>
</dbReference>
<dbReference type="InterPro" id="IPR043128">
    <property type="entry name" value="Rev_trsase/Diguanyl_cyclase"/>
</dbReference>
<accession>A0A0F6TP92</accession>
<evidence type="ECO:0000313" key="6">
    <source>
        <dbReference type="Proteomes" id="UP000034071"/>
    </source>
</evidence>
<keyword evidence="3" id="KW-0812">Transmembrane</keyword>
<evidence type="ECO:0000256" key="3">
    <source>
        <dbReference type="SAM" id="Phobius"/>
    </source>
</evidence>
<dbReference type="EC" id="2.7.7.65" evidence="1"/>
<dbReference type="GO" id="GO:0052621">
    <property type="term" value="F:diguanylate cyclase activity"/>
    <property type="evidence" value="ECO:0007669"/>
    <property type="project" value="UniProtKB-EC"/>
</dbReference>
<dbReference type="AlphaFoldDB" id="A0A0F6TP92"/>
<dbReference type="SUPFAM" id="SSF49785">
    <property type="entry name" value="Galactose-binding domain-like"/>
    <property type="match status" value="1"/>
</dbReference>
<organism evidence="5 6">
    <name type="scientific">Kangiella geojedonensis</name>
    <dbReference type="NCBI Taxonomy" id="914150"/>
    <lineage>
        <taxon>Bacteria</taxon>
        <taxon>Pseudomonadati</taxon>
        <taxon>Pseudomonadota</taxon>
        <taxon>Gammaproteobacteria</taxon>
        <taxon>Kangiellales</taxon>
        <taxon>Kangiellaceae</taxon>
        <taxon>Kangiella</taxon>
    </lineage>
</organism>
<dbReference type="Gene3D" id="3.30.70.270">
    <property type="match status" value="1"/>
</dbReference>
<dbReference type="InterPro" id="IPR050469">
    <property type="entry name" value="Diguanylate_Cyclase"/>
</dbReference>
<keyword evidence="6" id="KW-1185">Reference proteome</keyword>
<dbReference type="Pfam" id="PF07695">
    <property type="entry name" value="7TMR-DISM_7TM"/>
    <property type="match status" value="1"/>
</dbReference>
<proteinExistence type="predicted"/>
<reference evidence="5 6" key="1">
    <citation type="submission" date="2015-02" db="EMBL/GenBank/DDBJ databases">
        <title>Complete genome sequence of Kangiella geojedonensis strain YCS-5T.</title>
        <authorList>
            <person name="Kim K.M."/>
        </authorList>
    </citation>
    <scope>NUCLEOTIDE SEQUENCE [LARGE SCALE GENOMIC DNA]</scope>
    <source>
        <strain evidence="5 6">YCS-5</strain>
    </source>
</reference>
<dbReference type="InterPro" id="IPR000160">
    <property type="entry name" value="GGDEF_dom"/>
</dbReference>
<sequence length="566" mass="64037">MPIGGRVIYRVLFTLSICILSLLSADRLTASSIPATPNSVTPHIELNDYWTLCVKDESQRSVECETQDSVASIEHSFDNFNGFAIYKTDFTVDKAYQNTPLTLYIPHLRDADKIFLNGKQIGQTGQFPPNFEKATLYSRSYHLPNSALKFGDSANNELVISVYNHARQGGLSSGAPVIKSSQAITDEQVASEGLLMLYVGIMLIIAAVQGFYFAAQPQSRDHLWFGLFCVFEAIYILTYSHFAFVSGINLNIIFRANIVLFGVLTVLFFMFMTSFFKHRVTNWFKVPLLSFLALYCLVALFINLDHIYHLVHLLQAVSVFVLIPFYLYLFYRAITEKLPYAKLMAWSLVAFLVAVLFDILVDIQVLPAFMSELEGLLSPVFLIGIFIVLTLILIHKHWLYYHNATYDYLTNCLRRSAFIERLNEELHRIHRSENTLVLALLDLDNFKLINDKYNHIMGDNILRAVATRTHDALREFDLLGRYGGDEFIIAAQVSGEQDAAQFLKRVHTSITEKPVINGDKEPLFVAVTIGGVTTHPDEPITAEALIEQADEILVKGKVKQKGRVHI</sequence>
<keyword evidence="3" id="KW-0472">Membrane</keyword>
<evidence type="ECO:0000259" key="4">
    <source>
        <dbReference type="PROSITE" id="PS50887"/>
    </source>
</evidence>